<feature type="region of interest" description="Disordered" evidence="7">
    <location>
        <begin position="1"/>
        <end position="108"/>
    </location>
</feature>
<dbReference type="InterPro" id="IPR011990">
    <property type="entry name" value="TPR-like_helical_dom_sf"/>
</dbReference>
<comment type="subcellular location">
    <subcellularLocation>
        <location evidence="1">Nucleus</location>
    </subcellularLocation>
</comment>
<dbReference type="PANTHER" id="PTHR17204:SF5">
    <property type="entry name" value="PRE-MRNA-PROCESSING FACTOR 39"/>
    <property type="match status" value="1"/>
</dbReference>
<keyword evidence="3" id="KW-0677">Repeat</keyword>
<dbReference type="Pfam" id="PF23240">
    <property type="entry name" value="HAT_PRP39_N"/>
    <property type="match status" value="1"/>
</dbReference>
<comment type="similarity">
    <text evidence="6">Belongs to the PRP39 family.</text>
</comment>
<feature type="compositionally biased region" description="Acidic residues" evidence="7">
    <location>
        <begin position="1"/>
        <end position="11"/>
    </location>
</feature>
<evidence type="ECO:0000256" key="4">
    <source>
        <dbReference type="ARBA" id="ARBA00023187"/>
    </source>
</evidence>
<dbReference type="GO" id="GO:0071004">
    <property type="term" value="C:U2-type prespliceosome"/>
    <property type="evidence" value="ECO:0007669"/>
    <property type="project" value="TreeGrafter"/>
</dbReference>
<dbReference type="GO" id="GO:0000243">
    <property type="term" value="C:commitment complex"/>
    <property type="evidence" value="ECO:0007669"/>
    <property type="project" value="TreeGrafter"/>
</dbReference>
<dbReference type="InterPro" id="IPR003107">
    <property type="entry name" value="HAT"/>
</dbReference>
<dbReference type="Gene3D" id="1.25.40.10">
    <property type="entry name" value="Tetratricopeptide repeat domain"/>
    <property type="match status" value="1"/>
</dbReference>
<dbReference type="Proteomes" id="UP001152795">
    <property type="component" value="Unassembled WGS sequence"/>
</dbReference>
<dbReference type="GO" id="GO:0005685">
    <property type="term" value="C:U1 snRNP"/>
    <property type="evidence" value="ECO:0007669"/>
    <property type="project" value="TreeGrafter"/>
</dbReference>
<evidence type="ECO:0000256" key="6">
    <source>
        <dbReference type="ARBA" id="ARBA00038019"/>
    </source>
</evidence>
<accession>A0A6S7JVP8</accession>
<feature type="compositionally biased region" description="Basic and acidic residues" evidence="7">
    <location>
        <begin position="49"/>
        <end position="62"/>
    </location>
</feature>
<sequence>MENTTEVEDMVENNPSNPASLESAPEVDAQPEKEGSEAGVNLSSAVENEAEKEAEKEEKMETNEETVPVAEESVTTEENIENKEEKIENSNAEQTTEADKAEEVKPSQDEVETAINEQELKYWNAVNENPQDFTSWTYLLQFVEQENKIESARKAFEAFLSHYPFCYGYWKKFADMEKKNDDLDRAREVFEKGVEAIALSVDLWVHYLNFTSHTTKGLPNNSTAMR</sequence>
<dbReference type="EMBL" id="CACRXK020019908">
    <property type="protein sequence ID" value="CAB4034194.1"/>
    <property type="molecule type" value="Genomic_DNA"/>
</dbReference>
<name>A0A6S7JVP8_PARCT</name>
<evidence type="ECO:0000313" key="8">
    <source>
        <dbReference type="EMBL" id="CAB4034194.1"/>
    </source>
</evidence>
<feature type="non-terminal residue" evidence="8">
    <location>
        <position position="226"/>
    </location>
</feature>
<dbReference type="SUPFAM" id="SSF48452">
    <property type="entry name" value="TPR-like"/>
    <property type="match status" value="1"/>
</dbReference>
<dbReference type="SMART" id="SM00386">
    <property type="entry name" value="HAT"/>
    <property type="match status" value="2"/>
</dbReference>
<evidence type="ECO:0000313" key="9">
    <source>
        <dbReference type="Proteomes" id="UP001152795"/>
    </source>
</evidence>
<keyword evidence="4" id="KW-0508">mRNA splicing</keyword>
<dbReference type="OrthoDB" id="10265668at2759"/>
<dbReference type="GO" id="GO:0000395">
    <property type="term" value="P:mRNA 5'-splice site recognition"/>
    <property type="evidence" value="ECO:0007669"/>
    <property type="project" value="TreeGrafter"/>
</dbReference>
<dbReference type="AlphaFoldDB" id="A0A6S7JVP8"/>
<evidence type="ECO:0000256" key="2">
    <source>
        <dbReference type="ARBA" id="ARBA00022664"/>
    </source>
</evidence>
<dbReference type="GO" id="GO:0030627">
    <property type="term" value="F:pre-mRNA 5'-splice site binding"/>
    <property type="evidence" value="ECO:0007669"/>
    <property type="project" value="TreeGrafter"/>
</dbReference>
<reference evidence="8" key="1">
    <citation type="submission" date="2020-04" db="EMBL/GenBank/DDBJ databases">
        <authorList>
            <person name="Alioto T."/>
            <person name="Alioto T."/>
            <person name="Gomez Garrido J."/>
        </authorList>
    </citation>
    <scope>NUCLEOTIDE SEQUENCE</scope>
    <source>
        <strain evidence="8">A484AB</strain>
    </source>
</reference>
<evidence type="ECO:0000256" key="5">
    <source>
        <dbReference type="ARBA" id="ARBA00023242"/>
    </source>
</evidence>
<keyword evidence="9" id="KW-1185">Reference proteome</keyword>
<gene>
    <name evidence="8" type="ORF">PACLA_8A025105</name>
</gene>
<evidence type="ECO:0000256" key="1">
    <source>
        <dbReference type="ARBA" id="ARBA00004123"/>
    </source>
</evidence>
<organism evidence="8 9">
    <name type="scientific">Paramuricea clavata</name>
    <name type="common">Red gorgonian</name>
    <name type="synonym">Violescent sea-whip</name>
    <dbReference type="NCBI Taxonomy" id="317549"/>
    <lineage>
        <taxon>Eukaryota</taxon>
        <taxon>Metazoa</taxon>
        <taxon>Cnidaria</taxon>
        <taxon>Anthozoa</taxon>
        <taxon>Octocorallia</taxon>
        <taxon>Malacalcyonacea</taxon>
        <taxon>Plexauridae</taxon>
        <taxon>Paramuricea</taxon>
    </lineage>
</organism>
<keyword evidence="5" id="KW-0539">Nucleus</keyword>
<keyword evidence="2" id="KW-0507">mRNA processing</keyword>
<dbReference type="PANTHER" id="PTHR17204">
    <property type="entry name" value="PRE-MRNA PROCESSING PROTEIN PRP39-RELATED"/>
    <property type="match status" value="1"/>
</dbReference>
<protein>
    <submittedName>
        <fullName evidence="8">Pre-mRNA-processing factor 39-like</fullName>
    </submittedName>
</protein>
<evidence type="ECO:0000256" key="3">
    <source>
        <dbReference type="ARBA" id="ARBA00022737"/>
    </source>
</evidence>
<evidence type="ECO:0000256" key="7">
    <source>
        <dbReference type="SAM" id="MobiDB-lite"/>
    </source>
</evidence>
<proteinExistence type="inferred from homology"/>
<feature type="compositionally biased region" description="Basic and acidic residues" evidence="7">
    <location>
        <begin position="97"/>
        <end position="108"/>
    </location>
</feature>
<comment type="caution">
    <text evidence="8">The sequence shown here is derived from an EMBL/GenBank/DDBJ whole genome shotgun (WGS) entry which is preliminary data.</text>
</comment>